<feature type="domain" description="DUF4283" evidence="2">
    <location>
        <begin position="83"/>
        <end position="163"/>
    </location>
</feature>
<accession>A0A1S4AVD7</accession>
<dbReference type="InterPro" id="IPR025558">
    <property type="entry name" value="DUF4283"/>
</dbReference>
<reference evidence="3" key="1">
    <citation type="journal article" date="2014" name="Nat. Commun.">
        <title>The tobacco genome sequence and its comparison with those of tomato and potato.</title>
        <authorList>
            <person name="Sierro N."/>
            <person name="Battey J.N."/>
            <person name="Ouadi S."/>
            <person name="Bakaher N."/>
            <person name="Bovet L."/>
            <person name="Willig A."/>
            <person name="Goepfert S."/>
            <person name="Peitsch M.C."/>
            <person name="Ivanov N.V."/>
        </authorList>
    </citation>
    <scope>NUCLEOTIDE SEQUENCE [LARGE SCALE GENOMIC DNA]</scope>
</reference>
<dbReference type="InterPro" id="IPR040256">
    <property type="entry name" value="At4g02000-like"/>
</dbReference>
<name>A0A1S4AVD7_TOBAC</name>
<dbReference type="Pfam" id="PF14111">
    <property type="entry name" value="DUF4283"/>
    <property type="match status" value="1"/>
</dbReference>
<dbReference type="PaxDb" id="4097-A0A1S4AVD7"/>
<gene>
    <name evidence="4" type="primary">LOC107801708</name>
</gene>
<proteinExistence type="predicted"/>
<dbReference type="Proteomes" id="UP000790787">
    <property type="component" value="Chromosome 23"/>
</dbReference>
<reference evidence="4" key="2">
    <citation type="submission" date="2025-08" db="UniProtKB">
        <authorList>
            <consortium name="RefSeq"/>
        </authorList>
    </citation>
    <scope>IDENTIFICATION</scope>
    <source>
        <tissue evidence="4">Leaf</tissue>
    </source>
</reference>
<evidence type="ECO:0000313" key="3">
    <source>
        <dbReference type="Proteomes" id="UP000790787"/>
    </source>
</evidence>
<dbReference type="AlphaFoldDB" id="A0A1S4AVD7"/>
<evidence type="ECO:0000259" key="2">
    <source>
        <dbReference type="Pfam" id="PF14111"/>
    </source>
</evidence>
<sequence>MSIQSSDDNNNPVIPNATIPLTFKEKLIGHEGKITISTDSLSTLTLPMDIQEEETISYPNEGNEKFSISVPITLEDKQRIYYLWKYSLIIKLHGKRILHQILKQKIQELWKINENFPLIDLGNDYFIVKLQKKENMNVILQKGPWFIYGFFLSIQRWQPNFVAMNAKQNYSAVWIRLPQLPTEFYDGQILQKIGGAIGKLLKVDACTSSPLRGRYARLCIELPMEEPVKKFIYIDSHRQLIHYEADNFLCKTCGRLGHKTTSCLYEKSPAKESSSTPVDQPSTNQLQSSGAQDEGWQTVPFPRSRKLPTIKPTDVDTKFQESGG</sequence>
<protein>
    <submittedName>
        <fullName evidence="4">Uncharacterized protein LOC107801708</fullName>
    </submittedName>
</protein>
<evidence type="ECO:0000313" key="4">
    <source>
        <dbReference type="RefSeq" id="XP_016480566.1"/>
    </source>
</evidence>
<dbReference type="OMA" id="CIELPME"/>
<evidence type="ECO:0000256" key="1">
    <source>
        <dbReference type="SAM" id="MobiDB-lite"/>
    </source>
</evidence>
<feature type="compositionally biased region" description="Basic and acidic residues" evidence="1">
    <location>
        <begin position="313"/>
        <end position="324"/>
    </location>
</feature>
<feature type="region of interest" description="Disordered" evidence="1">
    <location>
        <begin position="268"/>
        <end position="324"/>
    </location>
</feature>
<keyword evidence="3" id="KW-1185">Reference proteome</keyword>
<feature type="compositionally biased region" description="Polar residues" evidence="1">
    <location>
        <begin position="271"/>
        <end position="291"/>
    </location>
</feature>
<dbReference type="KEGG" id="nta:107801708"/>
<dbReference type="PANTHER" id="PTHR31286">
    <property type="entry name" value="GLYCINE-RICH CELL WALL STRUCTURAL PROTEIN 1.8-LIKE"/>
    <property type="match status" value="1"/>
</dbReference>
<dbReference type="OrthoDB" id="1750606at2759"/>
<dbReference type="RefSeq" id="XP_016480566.1">
    <property type="nucleotide sequence ID" value="XM_016625080.1"/>
</dbReference>
<dbReference type="PANTHER" id="PTHR31286:SF99">
    <property type="entry name" value="DUF4283 DOMAIN-CONTAINING PROTEIN"/>
    <property type="match status" value="1"/>
</dbReference>
<dbReference type="GeneID" id="107801708"/>
<organism evidence="3 4">
    <name type="scientific">Nicotiana tabacum</name>
    <name type="common">Common tobacco</name>
    <dbReference type="NCBI Taxonomy" id="4097"/>
    <lineage>
        <taxon>Eukaryota</taxon>
        <taxon>Viridiplantae</taxon>
        <taxon>Streptophyta</taxon>
        <taxon>Embryophyta</taxon>
        <taxon>Tracheophyta</taxon>
        <taxon>Spermatophyta</taxon>
        <taxon>Magnoliopsida</taxon>
        <taxon>eudicotyledons</taxon>
        <taxon>Gunneridae</taxon>
        <taxon>Pentapetalae</taxon>
        <taxon>asterids</taxon>
        <taxon>lamiids</taxon>
        <taxon>Solanales</taxon>
        <taxon>Solanaceae</taxon>
        <taxon>Nicotianoideae</taxon>
        <taxon>Nicotianeae</taxon>
        <taxon>Nicotiana</taxon>
    </lineage>
</organism>